<dbReference type="Proteomes" id="UP000319138">
    <property type="component" value="Unassembled WGS sequence"/>
</dbReference>
<reference evidence="1 2" key="1">
    <citation type="submission" date="2019-07" db="EMBL/GenBank/DDBJ databases">
        <title>Gilliamella genomes.</title>
        <authorList>
            <person name="Zheng H."/>
        </authorList>
    </citation>
    <scope>NUCLEOTIDE SEQUENCE [LARGE SCALE GENOMIC DNA]</scope>
    <source>
        <strain evidence="1 2">W8131</strain>
    </source>
</reference>
<dbReference type="EMBL" id="VMHL01000003">
    <property type="protein sequence ID" value="TSJ89494.1"/>
    <property type="molecule type" value="Genomic_DNA"/>
</dbReference>
<organism evidence="1 2">
    <name type="scientific">Gilliamella apicola</name>
    <dbReference type="NCBI Taxonomy" id="1196095"/>
    <lineage>
        <taxon>Bacteria</taxon>
        <taxon>Pseudomonadati</taxon>
        <taxon>Pseudomonadota</taxon>
        <taxon>Gammaproteobacteria</taxon>
        <taxon>Orbales</taxon>
        <taxon>Orbaceae</taxon>
        <taxon>Gilliamella</taxon>
    </lineage>
</organism>
<name>A0A556RKY4_9GAMM</name>
<proteinExistence type="predicted"/>
<sequence length="156" mass="17754">MDAHIDGKTFHTSYRELDMNLRGLTALFGHINVKLDPVKESVEEQRGFTHYIRLHKQIRPLLHSGNSVHLDIDDNAAMQSHNVLIQDKKTIFFIAQLALATYTLNGNLRLTGLIADKQYKIEILDLPNHIDRNVNGHAMKSFPKGMIKILYLQAIG</sequence>
<gene>
    <name evidence="1" type="ORF">FPQ14_08340</name>
</gene>
<dbReference type="RefSeq" id="WP_144189830.1">
    <property type="nucleotide sequence ID" value="NZ_VMHL01000003.1"/>
</dbReference>
<accession>A0A556RKY4</accession>
<evidence type="ECO:0000313" key="2">
    <source>
        <dbReference type="Proteomes" id="UP000319138"/>
    </source>
</evidence>
<evidence type="ECO:0000313" key="1">
    <source>
        <dbReference type="EMBL" id="TSJ89494.1"/>
    </source>
</evidence>
<dbReference type="AlphaFoldDB" id="A0A556RKY4"/>
<protein>
    <submittedName>
        <fullName evidence="1">Uncharacterized protein</fullName>
    </submittedName>
</protein>
<comment type="caution">
    <text evidence="1">The sequence shown here is derived from an EMBL/GenBank/DDBJ whole genome shotgun (WGS) entry which is preliminary data.</text>
</comment>